<dbReference type="InterPro" id="IPR047204">
    <property type="entry name" value="RMP1_RBD"/>
</dbReference>
<evidence type="ECO:0000313" key="3">
    <source>
        <dbReference type="EMBL" id="KAL2830633.1"/>
    </source>
</evidence>
<dbReference type="InterPro" id="IPR047205">
    <property type="entry name" value="RMP1"/>
</dbReference>
<comment type="caution">
    <text evidence="3">The sequence shown here is derived from an EMBL/GenBank/DDBJ whole genome shotgun (WGS) entry which is preliminary data.</text>
</comment>
<dbReference type="Pfam" id="PF20945">
    <property type="entry name" value="RMP1"/>
    <property type="match status" value="1"/>
</dbReference>
<protein>
    <recommendedName>
        <fullName evidence="2">RNase MRP protein 1 RNA binding domain-containing protein</fullName>
    </recommendedName>
</protein>
<feature type="region of interest" description="Disordered" evidence="1">
    <location>
        <begin position="174"/>
        <end position="219"/>
    </location>
</feature>
<accession>A0ABR4IS79</accession>
<evidence type="ECO:0000259" key="2">
    <source>
        <dbReference type="Pfam" id="PF20945"/>
    </source>
</evidence>
<feature type="compositionally biased region" description="Polar residues" evidence="1">
    <location>
        <begin position="174"/>
        <end position="185"/>
    </location>
</feature>
<name>A0ABR4IS79_9EURO</name>
<feature type="compositionally biased region" description="Basic residues" evidence="1">
    <location>
        <begin position="198"/>
        <end position="208"/>
    </location>
</feature>
<proteinExistence type="predicted"/>
<dbReference type="PANTHER" id="PTHR37792:SF1">
    <property type="entry name" value="RIBONUCLEASE MRP PROTEIN SUBUNIT RMP1"/>
    <property type="match status" value="1"/>
</dbReference>
<reference evidence="3 4" key="1">
    <citation type="submission" date="2024-07" db="EMBL/GenBank/DDBJ databases">
        <title>Section-level genome sequencing and comparative genomics of Aspergillus sections Usti and Cavernicolus.</title>
        <authorList>
            <consortium name="Lawrence Berkeley National Laboratory"/>
            <person name="Nybo J.L."/>
            <person name="Vesth T.C."/>
            <person name="Theobald S."/>
            <person name="Frisvad J.C."/>
            <person name="Larsen T.O."/>
            <person name="Kjaerboelling I."/>
            <person name="Rothschild-Mancinelli K."/>
            <person name="Lyhne E.K."/>
            <person name="Kogle M.E."/>
            <person name="Barry K."/>
            <person name="Clum A."/>
            <person name="Na H."/>
            <person name="Ledsgaard L."/>
            <person name="Lin J."/>
            <person name="Lipzen A."/>
            <person name="Kuo A."/>
            <person name="Riley R."/>
            <person name="Mondo S."/>
            <person name="Labutti K."/>
            <person name="Haridas S."/>
            <person name="Pangalinan J."/>
            <person name="Salamov A.A."/>
            <person name="Simmons B.A."/>
            <person name="Magnuson J.K."/>
            <person name="Chen J."/>
            <person name="Drula E."/>
            <person name="Henrissat B."/>
            <person name="Wiebenga A."/>
            <person name="Lubbers R.J."/>
            <person name="Gomes A.C."/>
            <person name="Makela M.R."/>
            <person name="Stajich J."/>
            <person name="Grigoriev I.V."/>
            <person name="Mortensen U.H."/>
            <person name="De Vries R.P."/>
            <person name="Baker S.E."/>
            <person name="Andersen M.R."/>
        </authorList>
    </citation>
    <scope>NUCLEOTIDE SEQUENCE [LARGE SCALE GENOMIC DNA]</scope>
    <source>
        <strain evidence="3 4">CBS 123904</strain>
    </source>
</reference>
<dbReference type="EMBL" id="JBFXLU010000303">
    <property type="protein sequence ID" value="KAL2830633.1"/>
    <property type="molecule type" value="Genomic_DNA"/>
</dbReference>
<dbReference type="PANTHER" id="PTHR37792">
    <property type="entry name" value="RIBONUCLEASE MRP PROTEIN SUBUNIT RMP1"/>
    <property type="match status" value="1"/>
</dbReference>
<evidence type="ECO:0000256" key="1">
    <source>
        <dbReference type="SAM" id="MobiDB-lite"/>
    </source>
</evidence>
<dbReference type="Proteomes" id="UP001610446">
    <property type="component" value="Unassembled WGS sequence"/>
</dbReference>
<gene>
    <name evidence="3" type="ORF">BJY01DRAFT_227162</name>
</gene>
<keyword evidence="4" id="KW-1185">Reference proteome</keyword>
<organism evidence="3 4">
    <name type="scientific">Aspergillus pseudoustus</name>
    <dbReference type="NCBI Taxonomy" id="1810923"/>
    <lineage>
        <taxon>Eukaryota</taxon>
        <taxon>Fungi</taxon>
        <taxon>Dikarya</taxon>
        <taxon>Ascomycota</taxon>
        <taxon>Pezizomycotina</taxon>
        <taxon>Eurotiomycetes</taxon>
        <taxon>Eurotiomycetidae</taxon>
        <taxon>Eurotiales</taxon>
        <taxon>Aspergillaceae</taxon>
        <taxon>Aspergillus</taxon>
        <taxon>Aspergillus subgen. Nidulantes</taxon>
    </lineage>
</organism>
<evidence type="ECO:0000313" key="4">
    <source>
        <dbReference type="Proteomes" id="UP001610446"/>
    </source>
</evidence>
<dbReference type="CDD" id="cd22573">
    <property type="entry name" value="RMP1_RBD"/>
    <property type="match status" value="1"/>
</dbReference>
<feature type="domain" description="RNase MRP protein 1 RNA binding" evidence="2">
    <location>
        <begin position="12"/>
        <end position="99"/>
    </location>
</feature>
<sequence length="219" mass="24609">MEEDEILRVHSILHLIFHRNKNQHRRSKWWKWLSILKRTVWSLAQSLSSSNYGNPRPAKFYTKHLTDRVIPRCYAAFSVVIADVQFSPLGAILVATLGRLAKATGIDRALKSCRQRKADLSSQNDPPFCKELSYQYDPLPQRGFSFHAEISGGEDVGQALSRDEQGIAVPLESGAQNASQLSHASSKAIAVKEPYAPKQKKPKKNKKKNAIDDLFDGLL</sequence>